<comment type="caution">
    <text evidence="4">The sequence shown here is derived from an EMBL/GenBank/DDBJ whole genome shotgun (WGS) entry which is preliminary data.</text>
</comment>
<accession>A0ABN7EC14</accession>
<evidence type="ECO:0000256" key="1">
    <source>
        <dbReference type="PROSITE-ProRule" id="PRU00047"/>
    </source>
</evidence>
<proteinExistence type="predicted"/>
<evidence type="ECO:0000259" key="3">
    <source>
        <dbReference type="PROSITE" id="PS50158"/>
    </source>
</evidence>
<name>A0ABN7EC14_SPIIN</name>
<reference evidence="5" key="1">
    <citation type="journal article" date="2020" name="Sci. Rep.">
        <title>Chromosome-scale genome assembly for the duckweed Spirodela intermedia, integrating cytogenetic maps, PacBio and Oxford Nanopore libraries.</title>
        <authorList>
            <person name="Hoang P.T.N."/>
            <person name="Fiebig A."/>
            <person name="Novak P."/>
            <person name="Macas J."/>
            <person name="Cao H.X."/>
            <person name="Stepanenko A."/>
            <person name="Chen G."/>
            <person name="Borisjuk N."/>
            <person name="Scholz U."/>
            <person name="Schubert I."/>
        </authorList>
    </citation>
    <scope>NUCLEOTIDE SEQUENCE [LARGE SCALE GENOMIC DNA]</scope>
</reference>
<dbReference type="PROSITE" id="PS50158">
    <property type="entry name" value="ZF_CCHC"/>
    <property type="match status" value="1"/>
</dbReference>
<organism evidence="4 5">
    <name type="scientific">Spirodela intermedia</name>
    <name type="common">Intermediate duckweed</name>
    <dbReference type="NCBI Taxonomy" id="51605"/>
    <lineage>
        <taxon>Eukaryota</taxon>
        <taxon>Viridiplantae</taxon>
        <taxon>Streptophyta</taxon>
        <taxon>Embryophyta</taxon>
        <taxon>Tracheophyta</taxon>
        <taxon>Spermatophyta</taxon>
        <taxon>Magnoliopsida</taxon>
        <taxon>Liliopsida</taxon>
        <taxon>Araceae</taxon>
        <taxon>Lemnoideae</taxon>
        <taxon>Spirodela</taxon>
    </lineage>
</organism>
<feature type="compositionally biased region" description="Polar residues" evidence="2">
    <location>
        <begin position="130"/>
        <end position="144"/>
    </location>
</feature>
<dbReference type="EMBL" id="CACRZD030000316">
    <property type="protein sequence ID" value="CAA6675456.1"/>
    <property type="molecule type" value="Genomic_DNA"/>
</dbReference>
<evidence type="ECO:0000313" key="4">
    <source>
        <dbReference type="EMBL" id="CAA6675456.1"/>
    </source>
</evidence>
<feature type="region of interest" description="Disordered" evidence="2">
    <location>
        <begin position="121"/>
        <end position="144"/>
    </location>
</feature>
<evidence type="ECO:0000256" key="2">
    <source>
        <dbReference type="SAM" id="MobiDB-lite"/>
    </source>
</evidence>
<keyword evidence="1" id="KW-0479">Metal-binding</keyword>
<protein>
    <recommendedName>
        <fullName evidence="3">CCHC-type domain-containing protein</fullName>
    </recommendedName>
</protein>
<evidence type="ECO:0000313" key="5">
    <source>
        <dbReference type="Proteomes" id="UP001189122"/>
    </source>
</evidence>
<dbReference type="Proteomes" id="UP001189122">
    <property type="component" value="Unassembled WGS sequence"/>
</dbReference>
<keyword evidence="1" id="KW-0862">Zinc</keyword>
<feature type="domain" description="CCHC-type" evidence="3">
    <location>
        <begin position="155"/>
        <end position="171"/>
    </location>
</feature>
<gene>
    <name evidence="4" type="ORF">SI7747_UN021798</name>
</gene>
<keyword evidence="5" id="KW-1185">Reference proteome</keyword>
<dbReference type="InterPro" id="IPR001878">
    <property type="entry name" value="Znf_CCHC"/>
</dbReference>
<keyword evidence="1" id="KW-0863">Zinc-finger</keyword>
<sequence length="227" mass="25922">MKGQPLNMFFEDSRCDFDPTTLELITTRSSHSLLKFCCIKWYQSKVSILDLDLQDVMRVDLIECESCMISRSKSGLRWDIEEKVALKSFFKLNDIIMASKHAEALLEKEKTRTKNSINVSAFQPDRSRPSHISSTTSNGRLTTSVNPYIPSSIPKCYRCNDDGHKSNVCPKRGAVNFTKAIDEDEIKVGKDHEEIQKNSIKGEEEENFGHSLVIQRLMYAPKKEEPP</sequence>